<keyword evidence="2" id="KW-1185">Reference proteome</keyword>
<dbReference type="SUPFAM" id="SSF88723">
    <property type="entry name" value="PIN domain-like"/>
    <property type="match status" value="1"/>
</dbReference>
<evidence type="ECO:0008006" key="3">
    <source>
        <dbReference type="Google" id="ProtNLM"/>
    </source>
</evidence>
<protein>
    <recommendedName>
        <fullName evidence="3">PIN domain-containing protein</fullName>
    </recommendedName>
</protein>
<evidence type="ECO:0000313" key="1">
    <source>
        <dbReference type="EMBL" id="MBD2603594.1"/>
    </source>
</evidence>
<dbReference type="InterPro" id="IPR029060">
    <property type="entry name" value="PIN-like_dom_sf"/>
</dbReference>
<organism evidence="1 2">
    <name type="scientific">Scytonema hofmannii FACHB-248</name>
    <dbReference type="NCBI Taxonomy" id="1842502"/>
    <lineage>
        <taxon>Bacteria</taxon>
        <taxon>Bacillati</taxon>
        <taxon>Cyanobacteriota</taxon>
        <taxon>Cyanophyceae</taxon>
        <taxon>Nostocales</taxon>
        <taxon>Scytonemataceae</taxon>
        <taxon>Scytonema</taxon>
    </lineage>
</organism>
<sequence length="55" mass="6187">MLKRDRLTSNFTQYKYAVACCRVGAIALSHKLVLLTRNHPDFSKVPGLLIEVVTV</sequence>
<reference evidence="1 2" key="1">
    <citation type="journal article" date="2020" name="ISME J.">
        <title>Comparative genomics reveals insights into cyanobacterial evolution and habitat adaptation.</title>
        <authorList>
            <person name="Chen M.Y."/>
            <person name="Teng W.K."/>
            <person name="Zhao L."/>
            <person name="Hu C.X."/>
            <person name="Zhou Y.K."/>
            <person name="Han B.P."/>
            <person name="Song L.R."/>
            <person name="Shu W.S."/>
        </authorList>
    </citation>
    <scope>NUCLEOTIDE SEQUENCE [LARGE SCALE GENOMIC DNA]</scope>
    <source>
        <strain evidence="1 2">FACHB-248</strain>
    </source>
</reference>
<comment type="caution">
    <text evidence="1">The sequence shown here is derived from an EMBL/GenBank/DDBJ whole genome shotgun (WGS) entry which is preliminary data.</text>
</comment>
<gene>
    <name evidence="1" type="ORF">H6G81_03390</name>
</gene>
<name>A0ABR8GKM7_9CYAN</name>
<dbReference type="Gene3D" id="3.40.50.1010">
    <property type="entry name" value="5'-nuclease"/>
    <property type="match status" value="1"/>
</dbReference>
<dbReference type="EMBL" id="JACJTA010000004">
    <property type="protein sequence ID" value="MBD2603594.1"/>
    <property type="molecule type" value="Genomic_DNA"/>
</dbReference>
<accession>A0ABR8GKM7</accession>
<dbReference type="Proteomes" id="UP000660380">
    <property type="component" value="Unassembled WGS sequence"/>
</dbReference>
<proteinExistence type="predicted"/>
<dbReference type="RefSeq" id="WP_186227789.1">
    <property type="nucleotide sequence ID" value="NZ_JACJTA010000004.1"/>
</dbReference>
<evidence type="ECO:0000313" key="2">
    <source>
        <dbReference type="Proteomes" id="UP000660380"/>
    </source>
</evidence>